<dbReference type="Pfam" id="PF08530">
    <property type="entry name" value="PepX_C"/>
    <property type="match status" value="1"/>
</dbReference>
<reference evidence="4 5" key="1">
    <citation type="journal article" date="2014" name="Int. J. Syst. Evol. Microbiol.">
        <title>Solimonas terrae sp. nov., isolated from soil.</title>
        <authorList>
            <person name="Kim S.J."/>
            <person name="Moon J.Y."/>
            <person name="Weon H.Y."/>
            <person name="Ahn J.H."/>
            <person name="Chen W.M."/>
            <person name="Kwon S.W."/>
        </authorList>
    </citation>
    <scope>NUCLEOTIDE SEQUENCE [LARGE SCALE GENOMIC DNA]</scope>
    <source>
        <strain evidence="4 5">KIS83-12</strain>
    </source>
</reference>
<dbReference type="SUPFAM" id="SSF53474">
    <property type="entry name" value="alpha/beta-Hydrolases"/>
    <property type="match status" value="1"/>
</dbReference>
<feature type="signal peptide" evidence="2">
    <location>
        <begin position="1"/>
        <end position="42"/>
    </location>
</feature>
<dbReference type="SMART" id="SM00939">
    <property type="entry name" value="PepX_C"/>
    <property type="match status" value="1"/>
</dbReference>
<keyword evidence="1 4" id="KW-0378">Hydrolase</keyword>
<dbReference type="AlphaFoldDB" id="A0A6M2BND3"/>
<evidence type="ECO:0000313" key="4">
    <source>
        <dbReference type="EMBL" id="NGY04116.1"/>
    </source>
</evidence>
<dbReference type="InterPro" id="IPR008979">
    <property type="entry name" value="Galactose-bd-like_sf"/>
</dbReference>
<dbReference type="NCBIfam" id="TIGR00976">
    <property type="entry name" value="CocE_NonD"/>
    <property type="match status" value="2"/>
</dbReference>
<gene>
    <name evidence="4" type="ORF">G7Y85_05010</name>
</gene>
<dbReference type="PANTHER" id="PTHR43056">
    <property type="entry name" value="PEPTIDASE S9 PROLYL OLIGOPEPTIDASE"/>
    <property type="match status" value="1"/>
</dbReference>
<dbReference type="RefSeq" id="WP_166252731.1">
    <property type="nucleotide sequence ID" value="NZ_JAAMOW010000002.1"/>
</dbReference>
<protein>
    <submittedName>
        <fullName evidence="4">CocE/NonD family hydrolase</fullName>
    </submittedName>
</protein>
<keyword evidence="2" id="KW-0732">Signal</keyword>
<dbReference type="SUPFAM" id="SSF49785">
    <property type="entry name" value="Galactose-binding domain-like"/>
    <property type="match status" value="1"/>
</dbReference>
<evidence type="ECO:0000313" key="5">
    <source>
        <dbReference type="Proteomes" id="UP000472676"/>
    </source>
</evidence>
<name>A0A6M2BND3_9GAMM</name>
<proteinExistence type="predicted"/>
<organism evidence="4 5">
    <name type="scientific">Solimonas terrae</name>
    <dbReference type="NCBI Taxonomy" id="1396819"/>
    <lineage>
        <taxon>Bacteria</taxon>
        <taxon>Pseudomonadati</taxon>
        <taxon>Pseudomonadota</taxon>
        <taxon>Gammaproteobacteria</taxon>
        <taxon>Nevskiales</taxon>
        <taxon>Nevskiaceae</taxon>
        <taxon>Solimonas</taxon>
    </lineage>
</organism>
<feature type="domain" description="Xaa-Pro dipeptidyl-peptidase C-terminal" evidence="3">
    <location>
        <begin position="338"/>
        <end position="567"/>
    </location>
</feature>
<dbReference type="Gene3D" id="2.60.120.260">
    <property type="entry name" value="Galactose-binding domain-like"/>
    <property type="match status" value="1"/>
</dbReference>
<dbReference type="EMBL" id="JAAMOW010000002">
    <property type="protein sequence ID" value="NGY04116.1"/>
    <property type="molecule type" value="Genomic_DNA"/>
</dbReference>
<evidence type="ECO:0000256" key="1">
    <source>
        <dbReference type="ARBA" id="ARBA00022801"/>
    </source>
</evidence>
<dbReference type="GO" id="GO:0008239">
    <property type="term" value="F:dipeptidyl-peptidase activity"/>
    <property type="evidence" value="ECO:0007669"/>
    <property type="project" value="InterPro"/>
</dbReference>
<dbReference type="InterPro" id="IPR029058">
    <property type="entry name" value="AB_hydrolase_fold"/>
</dbReference>
<evidence type="ECO:0000256" key="2">
    <source>
        <dbReference type="SAM" id="SignalP"/>
    </source>
</evidence>
<accession>A0A6M2BND3</accession>
<evidence type="ECO:0000259" key="3">
    <source>
        <dbReference type="SMART" id="SM00939"/>
    </source>
</evidence>
<sequence>MSASPSPGHCARRARAGSVRTQRLLPCLFALALMAAVPIAEAAPTPLADPFFFYQRAPEYDSVVKTSGVEVPVRTPDGGSSHLSCRLYRPARHGVAVPGKFPGIVMDYFAYHLVDVVESLGGHFDFFPEHGYNVINCDVPGSGSSPGILDQFGPAETLANYDLIEWFAAQPYSDGNIGQQGASYGGHTTNKVAALRPPHLKAIVPDSSFVDWYEQTIYHGGIRNESIYYQVWGMPIAAFGGSNLFGALKGIRRDTLHRYGEHPLYDDYWRAHGLGPNLANYLVPALVVDGWNDRYKDAAITLYTAHKDTVWLLMGPWGHAAYKGANATGTLVETSHQLAWYDHWLRHLPGAPLPRAKITSYEMPDDAGSAGWQQYADWPPASVAGTRFHFTAARTMSTAAATQAAVLQWQVKADDSGSDPASGKQKSGVDQAAADASAYRLTFTTAPLPADTVIAGSAEVHLNVAFSANGGNLVARLMEVLPGGTVRQVATGWLKASHYRGDDQLQPITPGARYDMQVHVLATDWRFRKGSRLRISLSSGDVPDATADAAPGTVSVAVGGGAQSYVELPIITAGAANAAVVVAPASAADCSACRPSPAH</sequence>
<dbReference type="Proteomes" id="UP000472676">
    <property type="component" value="Unassembled WGS sequence"/>
</dbReference>
<dbReference type="InterPro" id="IPR050585">
    <property type="entry name" value="Xaa-Pro_dipeptidyl-ppase/CocE"/>
</dbReference>
<dbReference type="InterPro" id="IPR013736">
    <property type="entry name" value="Xaa-Pro_dipept_C"/>
</dbReference>
<comment type="caution">
    <text evidence="4">The sequence shown here is derived from an EMBL/GenBank/DDBJ whole genome shotgun (WGS) entry which is preliminary data.</text>
</comment>
<feature type="chain" id="PRO_5027100459" evidence="2">
    <location>
        <begin position="43"/>
        <end position="599"/>
    </location>
</feature>
<dbReference type="Gene3D" id="3.40.50.1820">
    <property type="entry name" value="alpha/beta hydrolase"/>
    <property type="match status" value="2"/>
</dbReference>
<dbReference type="PANTHER" id="PTHR43056:SF10">
    <property type="entry name" value="COCE_NOND FAMILY, PUTATIVE (AFU_ORTHOLOGUE AFUA_7G00600)-RELATED"/>
    <property type="match status" value="1"/>
</dbReference>
<dbReference type="Pfam" id="PF02129">
    <property type="entry name" value="Peptidase_S15"/>
    <property type="match status" value="1"/>
</dbReference>
<dbReference type="Gene3D" id="1.10.3020.10">
    <property type="entry name" value="alpha-amino acid ester hydrolase ( Helical cap domain)"/>
    <property type="match status" value="1"/>
</dbReference>
<dbReference type="InterPro" id="IPR000383">
    <property type="entry name" value="Xaa-Pro-like_dom"/>
</dbReference>
<dbReference type="InterPro" id="IPR005674">
    <property type="entry name" value="CocE/Ser_esterase"/>
</dbReference>
<keyword evidence="5" id="KW-1185">Reference proteome</keyword>